<name>A0ABW1T115_9ACTN</name>
<evidence type="ECO:0000313" key="1">
    <source>
        <dbReference type="EMBL" id="MFC6237532.1"/>
    </source>
</evidence>
<dbReference type="SUPFAM" id="SSF53649">
    <property type="entry name" value="Alkaline phosphatase-like"/>
    <property type="match status" value="2"/>
</dbReference>
<keyword evidence="2" id="KW-1185">Reference proteome</keyword>
<dbReference type="Gene3D" id="3.40.720.10">
    <property type="entry name" value="Alkaline Phosphatase, subunit A"/>
    <property type="match status" value="2"/>
</dbReference>
<dbReference type="PANTHER" id="PTHR10151">
    <property type="entry name" value="ECTONUCLEOTIDE PYROPHOSPHATASE/PHOSPHODIESTERASE"/>
    <property type="match status" value="1"/>
</dbReference>
<dbReference type="InterPro" id="IPR017850">
    <property type="entry name" value="Alkaline_phosphatase_core_sf"/>
</dbReference>
<reference evidence="2" key="1">
    <citation type="journal article" date="2019" name="Int. J. Syst. Evol. Microbiol.">
        <title>The Global Catalogue of Microorganisms (GCM) 10K type strain sequencing project: providing services to taxonomists for standard genome sequencing and annotation.</title>
        <authorList>
            <consortium name="The Broad Institute Genomics Platform"/>
            <consortium name="The Broad Institute Genome Sequencing Center for Infectious Disease"/>
            <person name="Wu L."/>
            <person name="Ma J."/>
        </authorList>
    </citation>
    <scope>NUCLEOTIDE SEQUENCE [LARGE SCALE GENOMIC DNA]</scope>
    <source>
        <strain evidence="2">CGMCC 4.7317</strain>
    </source>
</reference>
<sequence>MTHLDRTALDAAVSALTDPALAGFVAVVAWPDPDAGRDPAGRPWAVLVADAHGSARLDDEHPEGVVVAGRHPLPSTDPMAFLPYELEVADPSPDHDRNAYPLPWLRLASFFTEQRSPDLAVVHAAGHWFPEQGGHRGEHGSLDVIQSRAPFVLSGAGVVRHGLIEEHARLVDVMPTLAHAAGVPASALAGLDGVPRTDLVEPGAAHVIGLLWDGGHVGSLIDLALRGELPNVARLLRRGCALTGGAVAEFPSLTLVNHTSMLTGVGPGRHGVVGNVYWDRHHGRRVVPNDAATWHKTSELYREGVTTLFEAVLAHRPDVRTASVNEMTERGAWASTFGLVRAALSAGESADPGEAGSAESRDFLTTVRALLPDPYASDLVTHVRCEEDDDYAFYSAIDLLGLSTMVGLFSASDPAELPAVAWWSQYTTDAAHHAGGPRSGIATEGLKDCDQRLGVFLDHLEQRGLLDDCLFLLTADHGFETARDDVRGEWGSALHAALDPLGVPFRDEGPGFVYLGVHPD</sequence>
<dbReference type="Pfam" id="PF01663">
    <property type="entry name" value="Phosphodiest"/>
    <property type="match status" value="1"/>
</dbReference>
<protein>
    <submittedName>
        <fullName evidence="1">Alkaline phosphatase family protein</fullName>
    </submittedName>
</protein>
<dbReference type="PANTHER" id="PTHR10151:SF120">
    <property type="entry name" value="BIS(5'-ADENOSYL)-TRIPHOSPHATASE"/>
    <property type="match status" value="1"/>
</dbReference>
<dbReference type="RefSeq" id="WP_386764914.1">
    <property type="nucleotide sequence ID" value="NZ_JBHSTI010000008.1"/>
</dbReference>
<evidence type="ECO:0000313" key="2">
    <source>
        <dbReference type="Proteomes" id="UP001596138"/>
    </source>
</evidence>
<dbReference type="Proteomes" id="UP001596138">
    <property type="component" value="Unassembled WGS sequence"/>
</dbReference>
<gene>
    <name evidence="1" type="ORF">ACFQGU_06555</name>
</gene>
<proteinExistence type="predicted"/>
<dbReference type="EMBL" id="JBHSTI010000008">
    <property type="protein sequence ID" value="MFC6237532.1"/>
    <property type="molecule type" value="Genomic_DNA"/>
</dbReference>
<organism evidence="1 2">
    <name type="scientific">Longivirga aurantiaca</name>
    <dbReference type="NCBI Taxonomy" id="1837743"/>
    <lineage>
        <taxon>Bacteria</taxon>
        <taxon>Bacillati</taxon>
        <taxon>Actinomycetota</taxon>
        <taxon>Actinomycetes</taxon>
        <taxon>Sporichthyales</taxon>
        <taxon>Sporichthyaceae</taxon>
        <taxon>Longivirga</taxon>
    </lineage>
</organism>
<comment type="caution">
    <text evidence="1">The sequence shown here is derived from an EMBL/GenBank/DDBJ whole genome shotgun (WGS) entry which is preliminary data.</text>
</comment>
<dbReference type="InterPro" id="IPR002591">
    <property type="entry name" value="Phosphodiest/P_Trfase"/>
</dbReference>
<accession>A0ABW1T115</accession>